<organism evidence="3 4">
    <name type="scientific">Mesonia maritima</name>
    <dbReference type="NCBI Taxonomy" id="1793873"/>
    <lineage>
        <taxon>Bacteria</taxon>
        <taxon>Pseudomonadati</taxon>
        <taxon>Bacteroidota</taxon>
        <taxon>Flavobacteriia</taxon>
        <taxon>Flavobacteriales</taxon>
        <taxon>Flavobacteriaceae</taxon>
        <taxon>Mesonia</taxon>
    </lineage>
</organism>
<dbReference type="Proteomes" id="UP001257659">
    <property type="component" value="Unassembled WGS sequence"/>
</dbReference>
<keyword evidence="4" id="KW-1185">Reference proteome</keyword>
<dbReference type="InterPro" id="IPR053147">
    <property type="entry name" value="Hsp_HslJ-like"/>
</dbReference>
<comment type="caution">
    <text evidence="3">The sequence shown here is derived from an EMBL/GenBank/DDBJ whole genome shotgun (WGS) entry which is preliminary data.</text>
</comment>
<feature type="signal peptide" evidence="1">
    <location>
        <begin position="1"/>
        <end position="21"/>
    </location>
</feature>
<sequence>MKLFRKITILSLLVIFGACQSNESKIIDSEMNFEVLQVNQQQVGDSLKVTLNFSPKENRISGIVCNSYSGELTIEKTKVQINKVVSTRKMCANGMKIEHNLLSNFEEVSHYMFDGNTLELKNDANKTLVKARVKKHE</sequence>
<accession>A0ABU1K391</accession>
<dbReference type="EMBL" id="JAVDQA010000001">
    <property type="protein sequence ID" value="MDR6300083.1"/>
    <property type="molecule type" value="Genomic_DNA"/>
</dbReference>
<dbReference type="PANTHER" id="PTHR35535:SF1">
    <property type="entry name" value="HEAT SHOCK PROTEIN HSLJ"/>
    <property type="match status" value="1"/>
</dbReference>
<dbReference type="RefSeq" id="WP_309726992.1">
    <property type="nucleotide sequence ID" value="NZ_JAVDQA010000001.1"/>
</dbReference>
<keyword evidence="3" id="KW-0346">Stress response</keyword>
<evidence type="ECO:0000256" key="1">
    <source>
        <dbReference type="SAM" id="SignalP"/>
    </source>
</evidence>
<name>A0ABU1K391_9FLAO</name>
<dbReference type="PROSITE" id="PS51257">
    <property type="entry name" value="PROKAR_LIPOPROTEIN"/>
    <property type="match status" value="1"/>
</dbReference>
<evidence type="ECO:0000313" key="4">
    <source>
        <dbReference type="Proteomes" id="UP001257659"/>
    </source>
</evidence>
<dbReference type="Pfam" id="PF03724">
    <property type="entry name" value="META"/>
    <property type="match status" value="1"/>
</dbReference>
<dbReference type="InterPro" id="IPR038670">
    <property type="entry name" value="HslJ-like_sf"/>
</dbReference>
<dbReference type="Gene3D" id="2.40.128.270">
    <property type="match status" value="1"/>
</dbReference>
<gene>
    <name evidence="3" type="ORF">GGR31_000699</name>
</gene>
<evidence type="ECO:0000313" key="3">
    <source>
        <dbReference type="EMBL" id="MDR6300083.1"/>
    </source>
</evidence>
<evidence type="ECO:0000259" key="2">
    <source>
        <dbReference type="Pfam" id="PF03724"/>
    </source>
</evidence>
<protein>
    <submittedName>
        <fullName evidence="3">Heat shock protein HslJ</fullName>
    </submittedName>
</protein>
<dbReference type="InterPro" id="IPR005184">
    <property type="entry name" value="DUF306_Meta_HslJ"/>
</dbReference>
<keyword evidence="1" id="KW-0732">Signal</keyword>
<reference evidence="3 4" key="1">
    <citation type="submission" date="2023-07" db="EMBL/GenBank/DDBJ databases">
        <title>Genomic Encyclopedia of Type Strains, Phase IV (KMG-IV): sequencing the most valuable type-strain genomes for metagenomic binning, comparative biology and taxonomic classification.</title>
        <authorList>
            <person name="Goeker M."/>
        </authorList>
    </citation>
    <scope>NUCLEOTIDE SEQUENCE [LARGE SCALE GENOMIC DNA]</scope>
    <source>
        <strain evidence="3 4">DSM 102814</strain>
    </source>
</reference>
<dbReference type="PANTHER" id="PTHR35535">
    <property type="entry name" value="HEAT SHOCK PROTEIN HSLJ"/>
    <property type="match status" value="1"/>
</dbReference>
<proteinExistence type="predicted"/>
<feature type="domain" description="DUF306" evidence="2">
    <location>
        <begin position="32"/>
        <end position="130"/>
    </location>
</feature>
<feature type="chain" id="PRO_5047100530" evidence="1">
    <location>
        <begin position="22"/>
        <end position="137"/>
    </location>
</feature>